<dbReference type="GO" id="GO:0003676">
    <property type="term" value="F:nucleic acid binding"/>
    <property type="evidence" value="ECO:0007669"/>
    <property type="project" value="InterPro"/>
</dbReference>
<name>A0A358E4T7_9ALTE</name>
<comment type="caution">
    <text evidence="2">The sequence shown here is derived from an EMBL/GenBank/DDBJ whole genome shotgun (WGS) entry which is preliminary data.</text>
</comment>
<dbReference type="InterPro" id="IPR003615">
    <property type="entry name" value="HNH_nuc"/>
</dbReference>
<dbReference type="InterPro" id="IPR002711">
    <property type="entry name" value="HNH"/>
</dbReference>
<dbReference type="Gene3D" id="1.10.30.50">
    <property type="match status" value="1"/>
</dbReference>
<sequence>MTIRVTLQMDGKCTRREYKTHSRAISGLKRWFSGNKGLALVYQPGQQPVVYQSIHDLPIHQVVNETDFYRTQEWRSLRVKILAESGRRCLLCGNSPDNGITLHVDHIKPRSLFPELALEKSNLQVLCEDCNLGKMTSELSL</sequence>
<dbReference type="Pfam" id="PF01844">
    <property type="entry name" value="HNH"/>
    <property type="match status" value="1"/>
</dbReference>
<protein>
    <recommendedName>
        <fullName evidence="1">HNH nuclease domain-containing protein</fullName>
    </recommendedName>
</protein>
<dbReference type="GO" id="GO:0008270">
    <property type="term" value="F:zinc ion binding"/>
    <property type="evidence" value="ECO:0007669"/>
    <property type="project" value="InterPro"/>
</dbReference>
<gene>
    <name evidence="2" type="ORF">DEB45_18075</name>
</gene>
<proteinExistence type="predicted"/>
<evidence type="ECO:0000313" key="2">
    <source>
        <dbReference type="EMBL" id="HBU53162.1"/>
    </source>
</evidence>
<dbReference type="GO" id="GO:0004519">
    <property type="term" value="F:endonuclease activity"/>
    <property type="evidence" value="ECO:0007669"/>
    <property type="project" value="InterPro"/>
</dbReference>
<reference evidence="2 3" key="1">
    <citation type="journal article" date="2018" name="Nat. Biotechnol.">
        <title>A standardized bacterial taxonomy based on genome phylogeny substantially revises the tree of life.</title>
        <authorList>
            <person name="Parks D.H."/>
            <person name="Chuvochina M."/>
            <person name="Waite D.W."/>
            <person name="Rinke C."/>
            <person name="Skarshewski A."/>
            <person name="Chaumeil P.A."/>
            <person name="Hugenholtz P."/>
        </authorList>
    </citation>
    <scope>NUCLEOTIDE SEQUENCE [LARGE SCALE GENOMIC DNA]</scope>
    <source>
        <strain evidence="2">UBA11621</strain>
    </source>
</reference>
<organism evidence="2 3">
    <name type="scientific">Alteromonas australica</name>
    <dbReference type="NCBI Taxonomy" id="589873"/>
    <lineage>
        <taxon>Bacteria</taxon>
        <taxon>Pseudomonadati</taxon>
        <taxon>Pseudomonadota</taxon>
        <taxon>Gammaproteobacteria</taxon>
        <taxon>Alteromonadales</taxon>
        <taxon>Alteromonadaceae</taxon>
        <taxon>Alteromonas/Salinimonas group</taxon>
        <taxon>Alteromonas</taxon>
    </lineage>
</organism>
<dbReference type="CDD" id="cd00085">
    <property type="entry name" value="HNHc"/>
    <property type="match status" value="1"/>
</dbReference>
<dbReference type="SMART" id="SM00507">
    <property type="entry name" value="HNHc"/>
    <property type="match status" value="1"/>
</dbReference>
<dbReference type="AlphaFoldDB" id="A0A358E4T7"/>
<evidence type="ECO:0000313" key="3">
    <source>
        <dbReference type="Proteomes" id="UP000264779"/>
    </source>
</evidence>
<accession>A0A358E4T7</accession>
<dbReference type="EMBL" id="DONK01000278">
    <property type="protein sequence ID" value="HBU53162.1"/>
    <property type="molecule type" value="Genomic_DNA"/>
</dbReference>
<evidence type="ECO:0000259" key="1">
    <source>
        <dbReference type="SMART" id="SM00507"/>
    </source>
</evidence>
<dbReference type="Proteomes" id="UP000264779">
    <property type="component" value="Unassembled WGS sequence"/>
</dbReference>
<feature type="domain" description="HNH nuclease" evidence="1">
    <location>
        <begin position="76"/>
        <end position="132"/>
    </location>
</feature>